<organism evidence="2 3">
    <name type="scientific">Mannheimia bovis</name>
    <dbReference type="NCBI Taxonomy" id="2770636"/>
    <lineage>
        <taxon>Bacteria</taxon>
        <taxon>Pseudomonadati</taxon>
        <taxon>Pseudomonadota</taxon>
        <taxon>Gammaproteobacteria</taxon>
        <taxon>Pasteurellales</taxon>
        <taxon>Pasteurellaceae</taxon>
        <taxon>Mannheimia</taxon>
    </lineage>
</organism>
<sequence length="384" mass="44390">MGGKVEKCIYCRENKKESEFSLEHVIPQFLGGVLVSDMLKTRKVCKQCNNNLGLFVDASFEKDWIFHNYLNQEFRDFYEPNNSNGLPLSYMGIDTLIPPHIDVGDVCEVWLGSLGEIVYLIRSNDDRLYWYAGGNPRTAKTLSSVAYFFFSERSLKNPKLSLNTFLSAFKGKKVRRIVGSKISGIDLVRLGFNEPNDIDKDRIDFFLENLSCKRQLKYSKYIHSDKRFIAKLGIGLLNCLFPYSHFQNDYLEEMYKMLWYRNGECLPRLRGCIDADKNLKILLGVPSGITIAVMQSGTSIVMSLNIAQKLHWIIKCAGVEELDYRDRAILNNGGRVFIIYRALGEYIEMSMDELILHKTNSCLHKNLQEVELILEQRKDYFRKL</sequence>
<dbReference type="KEGG" id="mbos:ICJ55_10225"/>
<feature type="domain" description="HNH endonuclease 5" evidence="1">
    <location>
        <begin position="8"/>
        <end position="64"/>
    </location>
</feature>
<name>A0A7H1C5J2_9PAST</name>
<evidence type="ECO:0000259" key="1">
    <source>
        <dbReference type="Pfam" id="PF14279"/>
    </source>
</evidence>
<reference evidence="2 3" key="1">
    <citation type="submission" date="2020-09" db="EMBL/GenBank/DDBJ databases">
        <title>Mannheimia bovis sp.nov., isolated from a cow.</title>
        <authorList>
            <person name="Li F."/>
        </authorList>
    </citation>
    <scope>NUCLEOTIDE SEQUENCE [LARGE SCALE GENOMIC DNA]</scope>
    <source>
        <strain evidence="2 3">ZY190616</strain>
    </source>
</reference>
<keyword evidence="2" id="KW-0255">Endonuclease</keyword>
<dbReference type="AlphaFoldDB" id="A0A7H1C5J2"/>
<dbReference type="Proteomes" id="UP000576260">
    <property type="component" value="Chromosome"/>
</dbReference>
<keyword evidence="2" id="KW-0540">Nuclease</keyword>
<evidence type="ECO:0000313" key="2">
    <source>
        <dbReference type="EMBL" id="QNS16247.1"/>
    </source>
</evidence>
<evidence type="ECO:0000313" key="3">
    <source>
        <dbReference type="Proteomes" id="UP000576260"/>
    </source>
</evidence>
<dbReference type="InterPro" id="IPR029471">
    <property type="entry name" value="HNH_5"/>
</dbReference>
<protein>
    <submittedName>
        <fullName evidence="2">HNH endonuclease</fullName>
    </submittedName>
</protein>
<gene>
    <name evidence="2" type="ORF">ICJ55_10225</name>
</gene>
<accession>A0A7H1C5J2</accession>
<keyword evidence="3" id="KW-1185">Reference proteome</keyword>
<proteinExistence type="predicted"/>
<dbReference type="EMBL" id="CP061280">
    <property type="protein sequence ID" value="QNS16247.1"/>
    <property type="molecule type" value="Genomic_DNA"/>
</dbReference>
<keyword evidence="2" id="KW-0378">Hydrolase</keyword>
<dbReference type="Pfam" id="PF14279">
    <property type="entry name" value="HNH_5"/>
    <property type="match status" value="1"/>
</dbReference>
<dbReference type="GO" id="GO:0004519">
    <property type="term" value="F:endonuclease activity"/>
    <property type="evidence" value="ECO:0007669"/>
    <property type="project" value="UniProtKB-KW"/>
</dbReference>